<dbReference type="InterPro" id="IPR000742">
    <property type="entry name" value="EGF"/>
</dbReference>
<name>A0A0C3CLT1_HEBCY</name>
<feature type="signal peptide" evidence="9">
    <location>
        <begin position="1"/>
        <end position="19"/>
    </location>
</feature>
<keyword evidence="6" id="KW-1015">Disulfide bond</keyword>
<dbReference type="Pfam" id="PF23106">
    <property type="entry name" value="EGF_Teneurin"/>
    <property type="match status" value="1"/>
</dbReference>
<evidence type="ECO:0000256" key="4">
    <source>
        <dbReference type="ARBA" id="ARBA00022729"/>
    </source>
</evidence>
<dbReference type="Gene3D" id="2.10.25.10">
    <property type="entry name" value="Laminin"/>
    <property type="match status" value="1"/>
</dbReference>
<gene>
    <name evidence="11" type="ORF">M413DRAFT_438808</name>
</gene>
<evidence type="ECO:0000313" key="11">
    <source>
        <dbReference type="EMBL" id="KIM49635.1"/>
    </source>
</evidence>
<evidence type="ECO:0000256" key="2">
    <source>
        <dbReference type="ARBA" id="ARBA00022525"/>
    </source>
</evidence>
<evidence type="ECO:0000256" key="6">
    <source>
        <dbReference type="PROSITE-ProRule" id="PRU00076"/>
    </source>
</evidence>
<evidence type="ECO:0000256" key="8">
    <source>
        <dbReference type="SAM" id="Phobius"/>
    </source>
</evidence>
<feature type="disulfide bond" evidence="6">
    <location>
        <begin position="207"/>
        <end position="216"/>
    </location>
</feature>
<sequence>MLSLLVVVLYFTFGASVVAQSSLTSVLCVAGQCLQGFSNTTIGAKLSASGAPTSLLLLPGQYTDTTNPQLLHNLLTSSSATLTPSPGFNSSSSISLPLTLDLDPGFVIYASSLYSGQPAFLPLPSAPIVNSSTPLAANSLALSPNVWAAVTSGSNNDRIVIWDAVPDISQLPAAASQSLSLLDIQSSACSPPCSGSGVCSASGTCTCPSGFTGSSCETCAEGFFGPTCQPCPSGCSSCDQGISGSGRCLAPIITNAPSTCNCLNGQCGTNGQCTCNPGWIKADNGTDCAKCAPGFFLTSAGDCQVCQIGCTSCTDISATCTTCKNGFTADANDKSKCNPLPSTIPGTTAGTTQTCPDGSFSSGQQCAVCSPSCGTCSGPSSNDCTGCKIGQFLFGGNCVGIDANGVCQGTNGMIADNNKKECDTCGAKCTSCSYTNFNAGSTISQLQCTGCLPGFFLSQGKCVASCPAGTFVSPQDNLTCTACSSSCGTCTGSPDFCLTCNSGLLASSGQCVSTCPSNSFSSSGSCIKCHPDCGTCSGSSFNQCTSCTPGLPVLTNGRCLPTCSKSQYFDKTSSSCQACDSSCSSCVGPGANSCLACSSATQVLRGGSCVAASCNGATNVIPGLGVCLSELVIVASNTDSAGPLPTISGLADPTVLAVRRPLEWWQILLMALGCAFIFVVILMLCRRRARKQKAERTRKFAQAKKLNNPQSWRWRLVRFGERLFGARRGGNRLHKEPEGILPVAYNHHERQERSRPTSLVDHSRDIKLKDMGSNTPPDRSRRETTQTMDDVEKFIDSYDYYSTYARSSRVPSLPVREDRQQQRFGNQQRRVERDSLYAEVTGNPRHTPEPRQPLRREPSGASRFSEITKSSDRSLSRTRVLTKAKEGVLVDLNDQGSSPPVLPLQMTNHSTPATEAQRYMMSVRPGLLSAAPTPSASASAPVQQAFVGTTATGGSFSPIPVTLVPNTTMGQGSYWLSPAVPLQPTGGSLGQQPLQPQLQPQPTFLQFSRPPEETVALQPMNTGGSSSKNPFRQGLY</sequence>
<protein>
    <recommendedName>
        <fullName evidence="10">EGF-like domain-containing protein</fullName>
    </recommendedName>
</protein>
<feature type="compositionally biased region" description="Basic and acidic residues" evidence="7">
    <location>
        <begin position="746"/>
        <end position="770"/>
    </location>
</feature>
<dbReference type="AlphaFoldDB" id="A0A0C3CLT1"/>
<dbReference type="OrthoDB" id="18487at2759"/>
<keyword evidence="2" id="KW-0964">Secreted</keyword>
<dbReference type="Proteomes" id="UP000053424">
    <property type="component" value="Unassembled WGS sequence"/>
</dbReference>
<keyword evidence="12" id="KW-1185">Reference proteome</keyword>
<feature type="region of interest" description="Disordered" evidence="7">
    <location>
        <begin position="806"/>
        <end position="878"/>
    </location>
</feature>
<keyword evidence="5" id="KW-0325">Glycoprotein</keyword>
<proteinExistence type="predicted"/>
<dbReference type="InterPro" id="IPR002049">
    <property type="entry name" value="LE_dom"/>
</dbReference>
<dbReference type="Gene3D" id="2.10.220.10">
    <property type="entry name" value="Hormone Receptor, Insulin-like Growth Factor Receptor 1, Chain A, domain 2"/>
    <property type="match status" value="4"/>
</dbReference>
<keyword evidence="4 9" id="KW-0732">Signal</keyword>
<dbReference type="PROSITE" id="PS01248">
    <property type="entry name" value="EGF_LAM_1"/>
    <property type="match status" value="1"/>
</dbReference>
<feature type="region of interest" description="Disordered" evidence="7">
    <location>
        <begin position="984"/>
        <end position="1036"/>
    </location>
</feature>
<feature type="chain" id="PRO_5002162679" description="EGF-like domain-containing protein" evidence="9">
    <location>
        <begin position="20"/>
        <end position="1036"/>
    </location>
</feature>
<dbReference type="CDD" id="cd00055">
    <property type="entry name" value="EGF_Lam"/>
    <property type="match status" value="1"/>
</dbReference>
<dbReference type="CDD" id="cd00064">
    <property type="entry name" value="FU"/>
    <property type="match status" value="5"/>
</dbReference>
<dbReference type="InterPro" id="IPR009030">
    <property type="entry name" value="Growth_fac_rcpt_cys_sf"/>
</dbReference>
<keyword evidence="8" id="KW-0812">Transmembrane</keyword>
<accession>A0A0C3CLT1</accession>
<feature type="compositionally biased region" description="Low complexity" evidence="7">
    <location>
        <begin position="984"/>
        <end position="1008"/>
    </location>
</feature>
<evidence type="ECO:0000256" key="3">
    <source>
        <dbReference type="ARBA" id="ARBA00022536"/>
    </source>
</evidence>
<evidence type="ECO:0000256" key="7">
    <source>
        <dbReference type="SAM" id="MobiDB-lite"/>
    </source>
</evidence>
<dbReference type="PANTHER" id="PTHR15332:SF175">
    <property type="entry name" value="PROPROTEIN CONVERTASE SUBTILISIN_KEXIN TYPE 5-LIKE"/>
    <property type="match status" value="1"/>
</dbReference>
<dbReference type="InterPro" id="IPR043601">
    <property type="entry name" value="Rspo_Fu-CRD_dom"/>
</dbReference>
<dbReference type="STRING" id="686832.A0A0C3CLT1"/>
<dbReference type="InterPro" id="IPR006212">
    <property type="entry name" value="Furin_repeat"/>
</dbReference>
<dbReference type="PROSITE" id="PS00022">
    <property type="entry name" value="EGF_1"/>
    <property type="match status" value="1"/>
</dbReference>
<feature type="transmembrane region" description="Helical" evidence="8">
    <location>
        <begin position="664"/>
        <end position="685"/>
    </location>
</feature>
<comment type="subcellular location">
    <subcellularLocation>
        <location evidence="1">Secreted</location>
    </subcellularLocation>
</comment>
<feature type="disulfide bond" evidence="6">
    <location>
        <begin position="189"/>
        <end position="199"/>
    </location>
</feature>
<feature type="compositionally biased region" description="Polar residues" evidence="7">
    <location>
        <begin position="1019"/>
        <end position="1030"/>
    </location>
</feature>
<evidence type="ECO:0000256" key="5">
    <source>
        <dbReference type="ARBA" id="ARBA00023180"/>
    </source>
</evidence>
<feature type="region of interest" description="Disordered" evidence="7">
    <location>
        <begin position="738"/>
        <end position="789"/>
    </location>
</feature>
<dbReference type="PROSITE" id="PS50026">
    <property type="entry name" value="EGF_3"/>
    <property type="match status" value="1"/>
</dbReference>
<dbReference type="SMART" id="SM00181">
    <property type="entry name" value="EGF"/>
    <property type="match status" value="5"/>
</dbReference>
<evidence type="ECO:0000259" key="10">
    <source>
        <dbReference type="PROSITE" id="PS50026"/>
    </source>
</evidence>
<dbReference type="SMART" id="SM00261">
    <property type="entry name" value="FU"/>
    <property type="match status" value="7"/>
</dbReference>
<reference evidence="11 12" key="1">
    <citation type="submission" date="2014-04" db="EMBL/GenBank/DDBJ databases">
        <authorList>
            <consortium name="DOE Joint Genome Institute"/>
            <person name="Kuo A."/>
            <person name="Gay G."/>
            <person name="Dore J."/>
            <person name="Kohler A."/>
            <person name="Nagy L.G."/>
            <person name="Floudas D."/>
            <person name="Copeland A."/>
            <person name="Barry K.W."/>
            <person name="Cichocki N."/>
            <person name="Veneault-Fourrey C."/>
            <person name="LaButti K."/>
            <person name="Lindquist E.A."/>
            <person name="Lipzen A."/>
            <person name="Lundell T."/>
            <person name="Morin E."/>
            <person name="Murat C."/>
            <person name="Sun H."/>
            <person name="Tunlid A."/>
            <person name="Henrissat B."/>
            <person name="Grigoriev I.V."/>
            <person name="Hibbett D.S."/>
            <person name="Martin F."/>
            <person name="Nordberg H.P."/>
            <person name="Cantor M.N."/>
            <person name="Hua S.X."/>
        </authorList>
    </citation>
    <scope>NUCLEOTIDE SEQUENCE [LARGE SCALE GENOMIC DNA]</scope>
    <source>
        <strain evidence="12">h7</strain>
    </source>
</reference>
<dbReference type="GO" id="GO:0005576">
    <property type="term" value="C:extracellular region"/>
    <property type="evidence" value="ECO:0007669"/>
    <property type="project" value="UniProtKB-SubCell"/>
</dbReference>
<dbReference type="Pfam" id="PF15913">
    <property type="entry name" value="Furin-like_2"/>
    <property type="match status" value="1"/>
</dbReference>
<evidence type="ECO:0000256" key="9">
    <source>
        <dbReference type="SAM" id="SignalP"/>
    </source>
</evidence>
<dbReference type="EMBL" id="KN831768">
    <property type="protein sequence ID" value="KIM49635.1"/>
    <property type="molecule type" value="Genomic_DNA"/>
</dbReference>
<dbReference type="HOGENOM" id="CLU_010013_0_0_1"/>
<evidence type="ECO:0000313" key="12">
    <source>
        <dbReference type="Proteomes" id="UP000053424"/>
    </source>
</evidence>
<dbReference type="SUPFAM" id="SSF57184">
    <property type="entry name" value="Growth factor receptor domain"/>
    <property type="match status" value="3"/>
</dbReference>
<organism evidence="11 12">
    <name type="scientific">Hebeloma cylindrosporum</name>
    <dbReference type="NCBI Taxonomy" id="76867"/>
    <lineage>
        <taxon>Eukaryota</taxon>
        <taxon>Fungi</taxon>
        <taxon>Dikarya</taxon>
        <taxon>Basidiomycota</taxon>
        <taxon>Agaricomycotina</taxon>
        <taxon>Agaricomycetes</taxon>
        <taxon>Agaricomycetidae</taxon>
        <taxon>Agaricales</taxon>
        <taxon>Agaricineae</taxon>
        <taxon>Hymenogastraceae</taxon>
        <taxon>Hebeloma</taxon>
    </lineage>
</organism>
<keyword evidence="3 6" id="KW-0245">EGF-like domain</keyword>
<feature type="compositionally biased region" description="Basic and acidic residues" evidence="7">
    <location>
        <begin position="846"/>
        <end position="858"/>
    </location>
</feature>
<feature type="domain" description="EGF-like" evidence="10">
    <location>
        <begin position="185"/>
        <end position="217"/>
    </location>
</feature>
<comment type="caution">
    <text evidence="6">Lacks conserved residue(s) required for the propagation of feature annotation.</text>
</comment>
<keyword evidence="8" id="KW-0472">Membrane</keyword>
<evidence type="ECO:0000256" key="1">
    <source>
        <dbReference type="ARBA" id="ARBA00004613"/>
    </source>
</evidence>
<dbReference type="PANTHER" id="PTHR15332">
    <property type="entry name" value="PROPROTEIN CONVERTASE SUBTILISIN_KEXIN TYPE 5-LIKE"/>
    <property type="match status" value="1"/>
</dbReference>
<keyword evidence="8" id="KW-1133">Transmembrane helix</keyword>
<reference evidence="12" key="2">
    <citation type="submission" date="2015-01" db="EMBL/GenBank/DDBJ databases">
        <title>Evolutionary Origins and Diversification of the Mycorrhizal Mutualists.</title>
        <authorList>
            <consortium name="DOE Joint Genome Institute"/>
            <consortium name="Mycorrhizal Genomics Consortium"/>
            <person name="Kohler A."/>
            <person name="Kuo A."/>
            <person name="Nagy L.G."/>
            <person name="Floudas D."/>
            <person name="Copeland A."/>
            <person name="Barry K.W."/>
            <person name="Cichocki N."/>
            <person name="Veneault-Fourrey C."/>
            <person name="LaButti K."/>
            <person name="Lindquist E.A."/>
            <person name="Lipzen A."/>
            <person name="Lundell T."/>
            <person name="Morin E."/>
            <person name="Murat C."/>
            <person name="Riley R."/>
            <person name="Ohm R."/>
            <person name="Sun H."/>
            <person name="Tunlid A."/>
            <person name="Henrissat B."/>
            <person name="Grigoriev I.V."/>
            <person name="Hibbett D.S."/>
            <person name="Martin F."/>
        </authorList>
    </citation>
    <scope>NUCLEOTIDE SEQUENCE [LARGE SCALE GENOMIC DNA]</scope>
    <source>
        <strain evidence="12">h7</strain>
    </source>
</reference>
<feature type="compositionally biased region" description="Basic and acidic residues" evidence="7">
    <location>
        <begin position="778"/>
        <end position="789"/>
    </location>
</feature>